<organism evidence="2 3">
    <name type="scientific">Candidatus Andersenbacteria bacterium CG10_big_fil_rev_8_21_14_0_10_54_11</name>
    <dbReference type="NCBI Taxonomy" id="1974485"/>
    <lineage>
        <taxon>Bacteria</taxon>
        <taxon>Candidatus Anderseniibacteriota</taxon>
    </lineage>
</organism>
<proteinExistence type="predicted"/>
<protein>
    <recommendedName>
        <fullName evidence="1">Methyltransferase domain-containing protein</fullName>
    </recommendedName>
</protein>
<reference evidence="3" key="1">
    <citation type="submission" date="2017-09" db="EMBL/GenBank/DDBJ databases">
        <title>Depth-based differentiation of microbial function through sediment-hosted aquifers and enrichment of novel symbionts in the deep terrestrial subsurface.</title>
        <authorList>
            <person name="Probst A.J."/>
            <person name="Ladd B."/>
            <person name="Jarett J.K."/>
            <person name="Geller-Mcgrath D.E."/>
            <person name="Sieber C.M.K."/>
            <person name="Emerson J.B."/>
            <person name="Anantharaman K."/>
            <person name="Thomas B.C."/>
            <person name="Malmstrom R."/>
            <person name="Stieglmeier M."/>
            <person name="Klingl A."/>
            <person name="Woyke T."/>
            <person name="Ryan C.M."/>
            <person name="Banfield J.F."/>
        </authorList>
    </citation>
    <scope>NUCLEOTIDE SEQUENCE [LARGE SCALE GENOMIC DNA]</scope>
</reference>
<dbReference type="InterPro" id="IPR029063">
    <property type="entry name" value="SAM-dependent_MTases_sf"/>
</dbReference>
<dbReference type="CDD" id="cd02440">
    <property type="entry name" value="AdoMet_MTases"/>
    <property type="match status" value="1"/>
</dbReference>
<dbReference type="InterPro" id="IPR025714">
    <property type="entry name" value="Methyltranfer_dom"/>
</dbReference>
<dbReference type="SUPFAM" id="SSF53335">
    <property type="entry name" value="S-adenosyl-L-methionine-dependent methyltransferases"/>
    <property type="match status" value="1"/>
</dbReference>
<name>A0A2M6WZC4_9BACT</name>
<dbReference type="Pfam" id="PF13847">
    <property type="entry name" value="Methyltransf_31"/>
    <property type="match status" value="1"/>
</dbReference>
<gene>
    <name evidence="2" type="ORF">COT71_02410</name>
</gene>
<evidence type="ECO:0000313" key="2">
    <source>
        <dbReference type="EMBL" id="PIT98126.1"/>
    </source>
</evidence>
<dbReference type="Proteomes" id="UP000230731">
    <property type="component" value="Unassembled WGS sequence"/>
</dbReference>
<comment type="caution">
    <text evidence="2">The sequence shown here is derived from an EMBL/GenBank/DDBJ whole genome shotgun (WGS) entry which is preliminary data.</text>
</comment>
<dbReference type="AlphaFoldDB" id="A0A2M6WZC4"/>
<feature type="domain" description="Methyltransferase" evidence="1">
    <location>
        <begin position="21"/>
        <end position="132"/>
    </location>
</feature>
<accession>A0A2M6WZC4</accession>
<sequence length="181" mass="19538">MADQQTFIRPEDFWRQLGLRAGQTVVHLGCGAGFYLIPAAKIVGRKGKVIGVDVREDMLQEAESRAEREKVADIVQTVRIDLENHDGQSVPRAAADWTLIANILYQADQAKIFAEAARATKPHGTVAVVEWDTASTPLGPPPEHRPTAKEITAAAAAAGLNTAGTFSPSPYHFGLLFKQAP</sequence>
<evidence type="ECO:0000259" key="1">
    <source>
        <dbReference type="Pfam" id="PF13847"/>
    </source>
</evidence>
<evidence type="ECO:0000313" key="3">
    <source>
        <dbReference type="Proteomes" id="UP000230731"/>
    </source>
</evidence>
<dbReference type="Gene3D" id="3.40.50.150">
    <property type="entry name" value="Vaccinia Virus protein VP39"/>
    <property type="match status" value="1"/>
</dbReference>
<dbReference type="EMBL" id="PEZP01000030">
    <property type="protein sequence ID" value="PIT98126.1"/>
    <property type="molecule type" value="Genomic_DNA"/>
</dbReference>